<evidence type="ECO:0000256" key="6">
    <source>
        <dbReference type="ARBA" id="ARBA00022824"/>
    </source>
</evidence>
<dbReference type="PANTHER" id="PTHR12443">
    <property type="entry name" value="TRANSLOCATION PROTEIN SEC62"/>
    <property type="match status" value="1"/>
</dbReference>
<dbReference type="Pfam" id="PF03839">
    <property type="entry name" value="Sec62"/>
    <property type="match status" value="1"/>
</dbReference>
<feature type="transmembrane region" description="Helical" evidence="11">
    <location>
        <begin position="149"/>
        <end position="170"/>
    </location>
</feature>
<keyword evidence="13" id="KW-1185">Reference proteome</keyword>
<protein>
    <recommendedName>
        <fullName evidence="3">Translocation protein SEC62</fullName>
    </recommendedName>
</protein>
<dbReference type="GO" id="GO:0008320">
    <property type="term" value="F:protein transmembrane transporter activity"/>
    <property type="evidence" value="ECO:0007669"/>
    <property type="project" value="EnsemblFungi"/>
</dbReference>
<comment type="similarity">
    <text evidence="2">Belongs to the SEC62 family.</text>
</comment>
<name>G3AFF4_SPAPN</name>
<evidence type="ECO:0000256" key="7">
    <source>
        <dbReference type="ARBA" id="ARBA00022927"/>
    </source>
</evidence>
<dbReference type="AlphaFoldDB" id="G3AFF4"/>
<keyword evidence="10 11" id="KW-0472">Membrane</keyword>
<dbReference type="GO" id="GO:0031207">
    <property type="term" value="C:Sec62/Sec63 complex"/>
    <property type="evidence" value="ECO:0007669"/>
    <property type="project" value="EnsemblFungi"/>
</dbReference>
<keyword evidence="9" id="KW-0811">Translocation</keyword>
<dbReference type="eggNOG" id="KOG2927">
    <property type="taxonomic scope" value="Eukaryota"/>
</dbReference>
<dbReference type="GeneID" id="18872307"/>
<dbReference type="RefSeq" id="XP_007372355.1">
    <property type="nucleotide sequence ID" value="XM_007372293.1"/>
</dbReference>
<proteinExistence type="inferred from homology"/>
<dbReference type="NCBIfam" id="TIGR00869">
    <property type="entry name" value="sec62"/>
    <property type="match status" value="1"/>
</dbReference>
<dbReference type="InterPro" id="IPR004728">
    <property type="entry name" value="Sec62"/>
</dbReference>
<evidence type="ECO:0000256" key="4">
    <source>
        <dbReference type="ARBA" id="ARBA00022448"/>
    </source>
</evidence>
<keyword evidence="8 11" id="KW-1133">Transmembrane helix</keyword>
<dbReference type="HOGENOM" id="CLU_040936_1_0_1"/>
<evidence type="ECO:0000256" key="3">
    <source>
        <dbReference type="ARBA" id="ARBA00021257"/>
    </source>
</evidence>
<dbReference type="FunCoup" id="G3AFF4">
    <property type="interactions" value="134"/>
</dbReference>
<gene>
    <name evidence="12" type="ORF">SPAPADRAFT_58071</name>
</gene>
<evidence type="ECO:0000313" key="13">
    <source>
        <dbReference type="Proteomes" id="UP000000709"/>
    </source>
</evidence>
<reference evidence="12 13" key="1">
    <citation type="journal article" date="2011" name="Proc. Natl. Acad. Sci. U.S.A.">
        <title>Comparative genomics of xylose-fermenting fungi for enhanced biofuel production.</title>
        <authorList>
            <person name="Wohlbach D.J."/>
            <person name="Kuo A."/>
            <person name="Sato T.K."/>
            <person name="Potts K.M."/>
            <person name="Salamov A.A."/>
            <person name="LaButti K.M."/>
            <person name="Sun H."/>
            <person name="Clum A."/>
            <person name="Pangilinan J.L."/>
            <person name="Lindquist E.A."/>
            <person name="Lucas S."/>
            <person name="Lapidus A."/>
            <person name="Jin M."/>
            <person name="Gunawan C."/>
            <person name="Balan V."/>
            <person name="Dale B.E."/>
            <person name="Jeffries T.W."/>
            <person name="Zinkel R."/>
            <person name="Barry K.W."/>
            <person name="Grigoriev I.V."/>
            <person name="Gasch A.P."/>
        </authorList>
    </citation>
    <scope>NUCLEOTIDE SEQUENCE [LARGE SCALE GENOMIC DNA]</scope>
    <source>
        <strain evidence="13">NRRL Y-27907 / 11-Y1</strain>
    </source>
</reference>
<dbReference type="KEGG" id="spaa:SPAPADRAFT_58071"/>
<keyword evidence="5 11" id="KW-0812">Transmembrane</keyword>
<dbReference type="STRING" id="619300.G3AFF4"/>
<dbReference type="OMA" id="FKPLYGW"/>
<keyword evidence="7" id="KW-0653">Protein transport</keyword>
<evidence type="ECO:0000313" key="12">
    <source>
        <dbReference type="EMBL" id="EGW34943.1"/>
    </source>
</evidence>
<evidence type="ECO:0000256" key="11">
    <source>
        <dbReference type="SAM" id="Phobius"/>
    </source>
</evidence>
<keyword evidence="6" id="KW-0256">Endoplasmic reticulum</keyword>
<dbReference type="PANTHER" id="PTHR12443:SF9">
    <property type="entry name" value="TRANSLOCATION PROTEIN SEC62"/>
    <property type="match status" value="1"/>
</dbReference>
<evidence type="ECO:0000256" key="2">
    <source>
        <dbReference type="ARBA" id="ARBA00010604"/>
    </source>
</evidence>
<evidence type="ECO:0000256" key="8">
    <source>
        <dbReference type="ARBA" id="ARBA00022989"/>
    </source>
</evidence>
<dbReference type="InParanoid" id="G3AFF4"/>
<dbReference type="Proteomes" id="UP000000709">
    <property type="component" value="Unassembled WGS sequence"/>
</dbReference>
<dbReference type="GO" id="GO:0071256">
    <property type="term" value="C:translocon complex"/>
    <property type="evidence" value="ECO:0007669"/>
    <property type="project" value="EnsemblFungi"/>
</dbReference>
<sequence>MSAPQGNGGVQIQVSEQRTPVAISIANYLYQNPIMKQRTGLLNNTTDIDFFRYKRFERALLSDDYKNKQQNPKNGLIPINDAVEVQKVLVMLIQNQMLLPLNKLHYADIKAVKGWKPNKQKPTLKRSDKAVIDPDAYYGWLYQKPNPFILLYSILAIAGVFAVILFPLWPRIMKRGVWYLSMAALGLIGLFFATAIVRLIIYIISLVAFPKPFWLFPNLFEDCGVLESFQPLKEARRVMKMMKHFSQLNQPRPMKPSVPRPVPLSSKRERLPWKKLKSKNVYKFLYYKFNLQI</sequence>
<dbReference type="InterPro" id="IPR011553">
    <property type="entry name" value="Sec62_asco"/>
</dbReference>
<accession>G3AFF4</accession>
<dbReference type="OrthoDB" id="200187at2759"/>
<feature type="transmembrane region" description="Helical" evidence="11">
    <location>
        <begin position="176"/>
        <end position="209"/>
    </location>
</feature>
<evidence type="ECO:0000256" key="10">
    <source>
        <dbReference type="ARBA" id="ARBA00023136"/>
    </source>
</evidence>
<keyword evidence="4" id="KW-0813">Transport</keyword>
<dbReference type="EMBL" id="GL996499">
    <property type="protein sequence ID" value="EGW34943.1"/>
    <property type="molecule type" value="Genomic_DNA"/>
</dbReference>
<organism evidence="13">
    <name type="scientific">Spathaspora passalidarum (strain NRRL Y-27907 / 11-Y1)</name>
    <dbReference type="NCBI Taxonomy" id="619300"/>
    <lineage>
        <taxon>Eukaryota</taxon>
        <taxon>Fungi</taxon>
        <taxon>Dikarya</taxon>
        <taxon>Ascomycota</taxon>
        <taxon>Saccharomycotina</taxon>
        <taxon>Pichiomycetes</taxon>
        <taxon>Debaryomycetaceae</taxon>
        <taxon>Spathaspora</taxon>
    </lineage>
</organism>
<evidence type="ECO:0000256" key="1">
    <source>
        <dbReference type="ARBA" id="ARBA00004477"/>
    </source>
</evidence>
<dbReference type="GO" id="GO:0031204">
    <property type="term" value="P:post-translational protein targeting to membrane, translocation"/>
    <property type="evidence" value="ECO:0007669"/>
    <property type="project" value="EnsemblFungi"/>
</dbReference>
<comment type="subcellular location">
    <subcellularLocation>
        <location evidence="1">Endoplasmic reticulum membrane</location>
        <topology evidence="1">Multi-pass membrane protein</topology>
    </subcellularLocation>
</comment>
<evidence type="ECO:0000256" key="5">
    <source>
        <dbReference type="ARBA" id="ARBA00022692"/>
    </source>
</evidence>
<evidence type="ECO:0000256" key="9">
    <source>
        <dbReference type="ARBA" id="ARBA00023010"/>
    </source>
</evidence>